<evidence type="ECO:0000256" key="6">
    <source>
        <dbReference type="RuleBase" id="RU363042"/>
    </source>
</evidence>
<keyword evidence="6" id="KW-0443">Lipid metabolism</keyword>
<keyword evidence="6" id="KW-0046">Antibiotic resistance</keyword>
<keyword evidence="8" id="KW-1185">Reference proteome</keyword>
<comment type="subcellular location">
    <subcellularLocation>
        <location evidence="1 6">Cell membrane</location>
        <topology evidence="1 6">Multi-pass membrane protein</topology>
    </subcellularLocation>
</comment>
<dbReference type="GO" id="GO:0046677">
    <property type="term" value="P:response to antibiotic"/>
    <property type="evidence" value="ECO:0007669"/>
    <property type="project" value="UniProtKB-KW"/>
</dbReference>
<keyword evidence="6" id="KW-0808">Transferase</keyword>
<dbReference type="STRING" id="633697.EubceDRAFT1_2461"/>
<reference evidence="7 8" key="1">
    <citation type="submission" date="2010-08" db="EMBL/GenBank/DDBJ databases">
        <authorList>
            <consortium name="US DOE Joint Genome Institute (JGI-PGF)"/>
            <person name="Lucas S."/>
            <person name="Copeland A."/>
            <person name="Lapidus A."/>
            <person name="Cheng J.-F."/>
            <person name="Bruce D."/>
            <person name="Goodwin L."/>
            <person name="Pitluck S."/>
            <person name="Land M.L."/>
            <person name="Hauser L."/>
            <person name="Chang Y.-J."/>
            <person name="Anderson I.J."/>
            <person name="Johnson E."/>
            <person name="Mulhopadhyay B."/>
            <person name="Kyrpides N."/>
            <person name="Woyke T.J."/>
        </authorList>
    </citation>
    <scope>NUCLEOTIDE SEQUENCE [LARGE SCALE GENOMIC DNA]</scope>
    <source>
        <strain evidence="7 8">6</strain>
    </source>
</reference>
<gene>
    <name evidence="6" type="primary">mprF</name>
    <name evidence="7" type="ORF">EubceDRAFT1_2461</name>
</gene>
<dbReference type="EC" id="2.3.2.3" evidence="6"/>
<evidence type="ECO:0000313" key="8">
    <source>
        <dbReference type="Proteomes" id="UP000005753"/>
    </source>
</evidence>
<comment type="catalytic activity">
    <reaction evidence="6">
        <text>L-lysyl-tRNA(Lys) + a 1,2-diacyl-sn-glycero-3-phospho-(1'-sn-glycerol) = a 1,2-diacyl-sn-glycero-3-phospho-1'-(3'-O-L-lysyl)-sn-glycerol + tRNA(Lys)</text>
        <dbReference type="Rhea" id="RHEA:10668"/>
        <dbReference type="Rhea" id="RHEA-COMP:9696"/>
        <dbReference type="Rhea" id="RHEA-COMP:9697"/>
        <dbReference type="ChEBI" id="CHEBI:64716"/>
        <dbReference type="ChEBI" id="CHEBI:75792"/>
        <dbReference type="ChEBI" id="CHEBI:78442"/>
        <dbReference type="ChEBI" id="CHEBI:78529"/>
        <dbReference type="EC" id="2.3.2.3"/>
    </reaction>
</comment>
<feature type="transmembrane region" description="Helical" evidence="6">
    <location>
        <begin position="317"/>
        <end position="337"/>
    </location>
</feature>
<dbReference type="Pfam" id="PF03706">
    <property type="entry name" value="LPG_synthase_TM"/>
    <property type="match status" value="1"/>
</dbReference>
<evidence type="ECO:0000313" key="7">
    <source>
        <dbReference type="EMBL" id="EIM58187.1"/>
    </source>
</evidence>
<accession>I5AWL4</accession>
<keyword evidence="4 6" id="KW-1133">Transmembrane helix</keyword>
<dbReference type="PANTHER" id="PTHR37693:SF1">
    <property type="entry name" value="INTEGRAL MEMBRANE PROTEIN"/>
    <property type="match status" value="1"/>
</dbReference>
<keyword evidence="2" id="KW-1003">Cell membrane</keyword>
<sequence length="351" mass="38933">MDKKKVMWSLISVALAALTIITIFLQNKNLSWQVLMDALHEADLKWLIPAVLSMLGFIVFEGEAILSILRQIGYPGKQRDGLVYAAGDVYFSAITPSASGGQPASAFFMMRNGIPGSVVTAVLLLNLVMYTLGILTVGAFCMIAAPGIFFQFSVFSRVLIGLGLLVLILLAFAFLMLLVRIDILEKLGRKGISLLHKLHLLRHPEGKMKRLTKAMEEYEDCVRQMRGHKRAFISAYFWNLLQRVSQISVSMFMFLATGGKWKDAFSIWVTQSFVAIGSNCVPIPGGMGAADYLMIDGFRQLMSDTAAAKLELLSRSLSFYICVMVSGLIVATGYFVCKKTDRKRERTQLAK</sequence>
<dbReference type="GO" id="GO:0006629">
    <property type="term" value="P:lipid metabolic process"/>
    <property type="evidence" value="ECO:0007669"/>
    <property type="project" value="UniProtKB-KW"/>
</dbReference>
<comment type="function">
    <text evidence="6">Catalyzes the transfer of a lysyl group from L-lysyl-tRNA(Lys) to membrane-bound phosphatidylglycerol (PG), which produces lysylphosphatidylglycerol (LPG), a major component of the bacterial membrane with a positive net charge. LPG synthesis contributes to bacterial virulence as it is involved in the resistance mechanism against cationic antimicrobial peptides (CAMP) produces by the host's immune system (defensins, cathelicidins) and by the competing microorganisms.</text>
</comment>
<dbReference type="eggNOG" id="COG0392">
    <property type="taxonomic scope" value="Bacteria"/>
</dbReference>
<dbReference type="OrthoDB" id="9810654at2"/>
<evidence type="ECO:0000256" key="1">
    <source>
        <dbReference type="ARBA" id="ARBA00004651"/>
    </source>
</evidence>
<keyword evidence="3 6" id="KW-0812">Transmembrane</keyword>
<dbReference type="HOGENOM" id="CLU_039146_0_1_9"/>
<comment type="similarity">
    <text evidence="6">Belongs to the LPG synthase family.</text>
</comment>
<organism evidence="7 8">
    <name type="scientific">Eubacterium cellulosolvens (strain ATCC 43171 / JCM 9499 / 6)</name>
    <name type="common">Cillobacterium cellulosolvens</name>
    <dbReference type="NCBI Taxonomy" id="633697"/>
    <lineage>
        <taxon>Bacteria</taxon>
        <taxon>Bacillati</taxon>
        <taxon>Bacillota</taxon>
        <taxon>Clostridia</taxon>
        <taxon>Eubacteriales</taxon>
        <taxon>Eubacteriaceae</taxon>
        <taxon>Eubacterium</taxon>
    </lineage>
</organism>
<proteinExistence type="inferred from homology"/>
<evidence type="ECO:0000256" key="5">
    <source>
        <dbReference type="ARBA" id="ARBA00023136"/>
    </source>
</evidence>
<dbReference type="GO" id="GO:0005886">
    <property type="term" value="C:plasma membrane"/>
    <property type="evidence" value="ECO:0007669"/>
    <property type="project" value="UniProtKB-SubCell"/>
</dbReference>
<dbReference type="PANTHER" id="PTHR37693">
    <property type="entry name" value="PHOSPHATIDYLGLYCEROL LYSYLTRANSFERASE"/>
    <property type="match status" value="1"/>
</dbReference>
<dbReference type="NCBIfam" id="TIGR00374">
    <property type="entry name" value="flippase-like domain"/>
    <property type="match status" value="1"/>
</dbReference>
<evidence type="ECO:0000256" key="3">
    <source>
        <dbReference type="ARBA" id="ARBA00022692"/>
    </source>
</evidence>
<protein>
    <recommendedName>
        <fullName evidence="6">Phosphatidylglycerol lysyltransferase</fullName>
        <ecNumber evidence="6">2.3.2.3</ecNumber>
    </recommendedName>
    <alternativeName>
        <fullName evidence="6">Lysylphosphatidylglycerol synthase</fullName>
    </alternativeName>
</protein>
<keyword evidence="5 6" id="KW-0472">Membrane</keyword>
<evidence type="ECO:0000256" key="2">
    <source>
        <dbReference type="ARBA" id="ARBA00022475"/>
    </source>
</evidence>
<feature type="transmembrane region" description="Helical" evidence="6">
    <location>
        <begin position="119"/>
        <end position="152"/>
    </location>
</feature>
<dbReference type="AlphaFoldDB" id="I5AWL4"/>
<feature type="transmembrane region" description="Helical" evidence="6">
    <location>
        <begin position="158"/>
        <end position="179"/>
    </location>
</feature>
<evidence type="ECO:0000256" key="4">
    <source>
        <dbReference type="ARBA" id="ARBA00022989"/>
    </source>
</evidence>
<dbReference type="GO" id="GO:0050071">
    <property type="term" value="F:phosphatidylglycerol lysyltransferase activity"/>
    <property type="evidence" value="ECO:0007669"/>
    <property type="project" value="UniProtKB-EC"/>
</dbReference>
<feature type="transmembrane region" description="Helical" evidence="6">
    <location>
        <begin position="7"/>
        <end position="26"/>
    </location>
</feature>
<dbReference type="Proteomes" id="UP000005753">
    <property type="component" value="Chromosome"/>
</dbReference>
<name>I5AWL4_EUBC6</name>
<dbReference type="EMBL" id="CM001487">
    <property type="protein sequence ID" value="EIM58187.1"/>
    <property type="molecule type" value="Genomic_DNA"/>
</dbReference>
<feature type="transmembrane region" description="Helical" evidence="6">
    <location>
        <begin position="46"/>
        <end position="69"/>
    </location>
</feature>
<dbReference type="InterPro" id="IPR022791">
    <property type="entry name" value="L-PG_synthase/AglD"/>
</dbReference>
<reference evidence="7 8" key="2">
    <citation type="submission" date="2012-02" db="EMBL/GenBank/DDBJ databases">
        <title>Improved High-Quality Draft sequence of Eubacterium cellulosolvens 6.</title>
        <authorList>
            <consortium name="US DOE Joint Genome Institute"/>
            <person name="Lucas S."/>
            <person name="Han J."/>
            <person name="Lapidus A."/>
            <person name="Cheng J.-F."/>
            <person name="Goodwin L."/>
            <person name="Pitluck S."/>
            <person name="Peters L."/>
            <person name="Mikhailova N."/>
            <person name="Gu W."/>
            <person name="Detter J.C."/>
            <person name="Han C."/>
            <person name="Tapia R."/>
            <person name="Land M."/>
            <person name="Hauser L."/>
            <person name="Kyrpides N."/>
            <person name="Ivanova N."/>
            <person name="Pagani I."/>
            <person name="Johnson E."/>
            <person name="Mukhopadhyay B."/>
            <person name="Anderson I."/>
            <person name="Woyke T."/>
        </authorList>
    </citation>
    <scope>NUCLEOTIDE SEQUENCE [LARGE SCALE GENOMIC DNA]</scope>
    <source>
        <strain evidence="7 8">6</strain>
    </source>
</reference>